<dbReference type="Proteomes" id="UP001292913">
    <property type="component" value="Unassembled WGS sequence"/>
</dbReference>
<name>A0ABU5HNX0_9BACE</name>
<sequence>MKEKLDFSEVPYQYSMCLNRQCPKADTCLRQLAEQSVPEKVEHWTIISPKRLTTVEGDCPYYRSNIKARYAKGFIGILESLPHKQMESVITHLMSFFSRRTYYRARKGERLLSPAEQQQVLNILKHCGVLQPPKFDKYIEAYDW</sequence>
<evidence type="ECO:0000313" key="2">
    <source>
        <dbReference type="Proteomes" id="UP001292913"/>
    </source>
</evidence>
<gene>
    <name evidence="1" type="ORF">QHG74_08265</name>
</gene>
<organism evidence="1 2">
    <name type="scientific">Bacteroides vicugnae</name>
    <dbReference type="NCBI Taxonomy" id="3037989"/>
    <lineage>
        <taxon>Bacteria</taxon>
        <taxon>Pseudomonadati</taxon>
        <taxon>Bacteroidota</taxon>
        <taxon>Bacteroidia</taxon>
        <taxon>Bacteroidales</taxon>
        <taxon>Bacteroidaceae</taxon>
        <taxon>Bacteroides</taxon>
    </lineage>
</organism>
<reference evidence="1 2" key="1">
    <citation type="submission" date="2023-04" db="EMBL/GenBank/DDBJ databases">
        <title>Bacteroides pacosi sp. nov., isolated from the fecal material of an alpaca.</title>
        <authorList>
            <person name="Miller S."/>
            <person name="Hendry M."/>
            <person name="King J."/>
            <person name="Sankaranarayanan K."/>
            <person name="Lawson P.A."/>
        </authorList>
    </citation>
    <scope>NUCLEOTIDE SEQUENCE [LARGE SCALE GENOMIC DNA]</scope>
    <source>
        <strain evidence="1 2">A2-P53</strain>
    </source>
</reference>
<comment type="caution">
    <text evidence="1">The sequence shown here is derived from an EMBL/GenBank/DDBJ whole genome shotgun (WGS) entry which is preliminary data.</text>
</comment>
<protein>
    <submittedName>
        <fullName evidence="1">DUF6078 family protein</fullName>
    </submittedName>
</protein>
<dbReference type="InterPro" id="IPR045724">
    <property type="entry name" value="DUF6078"/>
</dbReference>
<dbReference type="RefSeq" id="WP_167511841.1">
    <property type="nucleotide sequence ID" value="NZ_JARZAK010000004.1"/>
</dbReference>
<accession>A0ABU5HNX0</accession>
<keyword evidence="2" id="KW-1185">Reference proteome</keyword>
<evidence type="ECO:0000313" key="1">
    <source>
        <dbReference type="EMBL" id="MDY7257710.1"/>
    </source>
</evidence>
<dbReference type="EMBL" id="JARZAK010000004">
    <property type="protein sequence ID" value="MDY7257710.1"/>
    <property type="molecule type" value="Genomic_DNA"/>
</dbReference>
<dbReference type="Pfam" id="PF19555">
    <property type="entry name" value="DUF6078"/>
    <property type="match status" value="1"/>
</dbReference>
<proteinExistence type="predicted"/>